<feature type="transmembrane region" description="Helical" evidence="7">
    <location>
        <begin position="524"/>
        <end position="547"/>
    </location>
</feature>
<evidence type="ECO:0000256" key="6">
    <source>
        <dbReference type="ARBA" id="ARBA00023136"/>
    </source>
</evidence>
<evidence type="ECO:0000313" key="10">
    <source>
        <dbReference type="Proteomes" id="UP001174691"/>
    </source>
</evidence>
<evidence type="ECO:0000256" key="3">
    <source>
        <dbReference type="ARBA" id="ARBA00022692"/>
    </source>
</evidence>
<organism evidence="9 10">
    <name type="scientific">Coniochaeta hoffmannii</name>
    <dbReference type="NCBI Taxonomy" id="91930"/>
    <lineage>
        <taxon>Eukaryota</taxon>
        <taxon>Fungi</taxon>
        <taxon>Dikarya</taxon>
        <taxon>Ascomycota</taxon>
        <taxon>Pezizomycotina</taxon>
        <taxon>Sordariomycetes</taxon>
        <taxon>Sordariomycetidae</taxon>
        <taxon>Coniochaetales</taxon>
        <taxon>Coniochaetaceae</taxon>
        <taxon>Coniochaeta</taxon>
    </lineage>
</organism>
<dbReference type="InterPro" id="IPR003445">
    <property type="entry name" value="Cat_transpt"/>
</dbReference>
<feature type="region of interest" description="Disordered" evidence="8">
    <location>
        <begin position="604"/>
        <end position="627"/>
    </location>
</feature>
<comment type="subcellular location">
    <subcellularLocation>
        <location evidence="1">Membrane</location>
        <topology evidence="1">Multi-pass membrane protein</topology>
    </subcellularLocation>
</comment>
<dbReference type="GO" id="GO:0005886">
    <property type="term" value="C:plasma membrane"/>
    <property type="evidence" value="ECO:0007669"/>
    <property type="project" value="InterPro"/>
</dbReference>
<name>A0AA38VKK3_9PEZI</name>
<evidence type="ECO:0000256" key="7">
    <source>
        <dbReference type="PIRNR" id="PIRNR002450"/>
    </source>
</evidence>
<dbReference type="AlphaFoldDB" id="A0AA38VKK3"/>
<dbReference type="Pfam" id="PF02386">
    <property type="entry name" value="TrkH"/>
    <property type="match status" value="1"/>
</dbReference>
<evidence type="ECO:0000256" key="1">
    <source>
        <dbReference type="ARBA" id="ARBA00004141"/>
    </source>
</evidence>
<keyword evidence="3 7" id="KW-0812">Transmembrane</keyword>
<sequence>MSRWHDFLDEHPRAANAVTRLRAVLPPLNFITLHYGYFIIVPLITSVIFWGSSNPARSVGYVDSLFLVVSAMTEAGLNTVNLSTLTTWQQVILFLLIMFGSTIWVSIATVLARKHVFEQRFEDIVRSNRFHRQGSSLSFGLPVIQRFATFRRVRSTPVGDTLPGTGSRAAPPPPSPVLDGTDRPGPRPVSWHTNPSPLIERAGTESPQRPPGLKHYFNLVSGSGAQSSHIAFAESPRPNASAPAAAAAAAAAAAVSHGTSTSAAHVPDQQNQPLRRHNATAADGQERYKIDEKGSHFDMRHFLAHRHAGRNAQFHDLTSEEREQLGGCEYRALKILAIVVPAYFFLWQVLGCLALGAWVNNNLPEPALANGINPWWLGIFNGVSAFNNSGMSLLDANMIPFQNAYFVLITMGLLILAGNTAYPIFLRMIMAGTLKVLKWTTAENDYPEMKGTLQFILQYPRRVYTNMFPARQTWWLLFMLISLNSVDWAAFELLNLGNPVIEDIPKGPRILDGLFQALAVRSGGFYVVPISSVYIGLQVLYVIMMYISVYPVVITMRNSNVYEERSLGIYSDAESSDSSSDSSIEAPNADPTDLRLQATQSDVLPAEPGNIPPISPRPPPPRPLTRRLSSSLPAAEIGRAMRRTFTRWHGVGVPPPPRRDSQKSGDESRISFISQQIHGQLAHDIWWLVLAVLVITTIETSHFNADPVTFSVFNVIFEVVSAYGCVGISVGLPTQAYSFAGGWHAPSKLVLCLVMLRGRHRGLPVALDRAVRLPGEQLHRDEDEDYRIRRSMTIRRMSDGSLG</sequence>
<dbReference type="InterPro" id="IPR015958">
    <property type="entry name" value="Trk1_fungi"/>
</dbReference>
<keyword evidence="10" id="KW-1185">Reference proteome</keyword>
<feature type="transmembrane region" description="Helical" evidence="7">
    <location>
        <begin position="474"/>
        <end position="491"/>
    </location>
</feature>
<evidence type="ECO:0000256" key="4">
    <source>
        <dbReference type="ARBA" id="ARBA00022989"/>
    </source>
</evidence>
<feature type="region of interest" description="Disordered" evidence="8">
    <location>
        <begin position="259"/>
        <end position="284"/>
    </location>
</feature>
<comment type="caution">
    <text evidence="9">The sequence shown here is derived from an EMBL/GenBank/DDBJ whole genome shotgun (WGS) entry which is preliminary data.</text>
</comment>
<protein>
    <recommendedName>
        <fullName evidence="7">Potassium transport protein</fullName>
    </recommendedName>
</protein>
<feature type="transmembrane region" description="Helical" evidence="7">
    <location>
        <begin position="65"/>
        <end position="85"/>
    </location>
</feature>
<dbReference type="PANTHER" id="PTHR31064:SF37">
    <property type="entry name" value="TRANSPORTER, PUTATIVE (EUROFUNG)-RELATED"/>
    <property type="match status" value="1"/>
</dbReference>
<feature type="transmembrane region" description="Helical" evidence="7">
    <location>
        <begin position="404"/>
        <end position="425"/>
    </location>
</feature>
<keyword evidence="4 7" id="KW-1133">Transmembrane helix</keyword>
<gene>
    <name evidence="9" type="ORF">NKR19_g8160</name>
</gene>
<dbReference type="GO" id="GO:0030007">
    <property type="term" value="P:intracellular potassium ion homeostasis"/>
    <property type="evidence" value="ECO:0007669"/>
    <property type="project" value="UniProtKB-UniRule"/>
</dbReference>
<dbReference type="PIRSF" id="PIRSF002450">
    <property type="entry name" value="K+_transpter_TRK"/>
    <property type="match status" value="1"/>
</dbReference>
<comment type="similarity">
    <text evidence="7">Belongs to the TrkH potassium transport family.</text>
</comment>
<dbReference type="Proteomes" id="UP001174691">
    <property type="component" value="Unassembled WGS sequence"/>
</dbReference>
<evidence type="ECO:0000256" key="5">
    <source>
        <dbReference type="ARBA" id="ARBA00023065"/>
    </source>
</evidence>
<evidence type="ECO:0000313" key="9">
    <source>
        <dbReference type="EMBL" id="KAJ9137599.1"/>
    </source>
</evidence>
<feature type="compositionally biased region" description="Pro residues" evidence="8">
    <location>
        <begin position="610"/>
        <end position="623"/>
    </location>
</feature>
<keyword evidence="7" id="KW-0633">Potassium transport</keyword>
<feature type="transmembrane region" description="Helical" evidence="7">
    <location>
        <begin position="91"/>
        <end position="112"/>
    </location>
</feature>
<evidence type="ECO:0000256" key="2">
    <source>
        <dbReference type="ARBA" id="ARBA00022448"/>
    </source>
</evidence>
<keyword evidence="5 7" id="KW-0406">Ion transport</keyword>
<dbReference type="PANTHER" id="PTHR31064">
    <property type="entry name" value="POTASSIUM TRANSPORT PROTEIN DDB_G0292412-RELATED"/>
    <property type="match status" value="1"/>
</dbReference>
<keyword evidence="2 7" id="KW-0813">Transport</keyword>
<keyword evidence="6 7" id="KW-0472">Membrane</keyword>
<feature type="region of interest" description="Disordered" evidence="8">
    <location>
        <begin position="155"/>
        <end position="216"/>
    </location>
</feature>
<accession>A0AA38VKK3</accession>
<proteinExistence type="inferred from homology"/>
<feature type="region of interest" description="Disordered" evidence="8">
    <location>
        <begin position="648"/>
        <end position="667"/>
    </location>
</feature>
<feature type="compositionally biased region" description="Basic and acidic residues" evidence="8">
    <location>
        <begin position="657"/>
        <end position="667"/>
    </location>
</feature>
<feature type="transmembrane region" description="Helical" evidence="7">
    <location>
        <begin position="35"/>
        <end position="53"/>
    </location>
</feature>
<reference evidence="9" key="1">
    <citation type="submission" date="2022-07" db="EMBL/GenBank/DDBJ databases">
        <title>Fungi with potential for degradation of polypropylene.</title>
        <authorList>
            <person name="Gostincar C."/>
        </authorList>
    </citation>
    <scope>NUCLEOTIDE SEQUENCE</scope>
    <source>
        <strain evidence="9">EXF-13287</strain>
    </source>
</reference>
<dbReference type="EMBL" id="JANBVN010000157">
    <property type="protein sequence ID" value="KAJ9137599.1"/>
    <property type="molecule type" value="Genomic_DNA"/>
</dbReference>
<dbReference type="GO" id="GO:0140107">
    <property type="term" value="F:high-affinity potassium ion transmembrane transporter activity"/>
    <property type="evidence" value="ECO:0007669"/>
    <property type="project" value="TreeGrafter"/>
</dbReference>
<keyword evidence="7" id="KW-0630">Potassium</keyword>
<feature type="transmembrane region" description="Helical" evidence="7">
    <location>
        <begin position="335"/>
        <end position="359"/>
    </location>
</feature>
<dbReference type="GO" id="GO:1990573">
    <property type="term" value="P:potassium ion import across plasma membrane"/>
    <property type="evidence" value="ECO:0007669"/>
    <property type="project" value="TreeGrafter"/>
</dbReference>
<evidence type="ECO:0000256" key="8">
    <source>
        <dbReference type="SAM" id="MobiDB-lite"/>
    </source>
</evidence>
<dbReference type="InterPro" id="IPR051143">
    <property type="entry name" value="TrkH_K-transport"/>
</dbReference>